<keyword evidence="4" id="KW-0804">Transcription</keyword>
<dbReference type="GO" id="GO:0003700">
    <property type="term" value="F:DNA-binding transcription factor activity"/>
    <property type="evidence" value="ECO:0007669"/>
    <property type="project" value="InterPro"/>
</dbReference>
<proteinExistence type="inferred from homology"/>
<dbReference type="RefSeq" id="WP_183937859.1">
    <property type="nucleotide sequence ID" value="NZ_JACHBI010000005.1"/>
</dbReference>
<dbReference type="AlphaFoldDB" id="A0A7W9D1I6"/>
<feature type="domain" description="HTH lysR-type" evidence="5">
    <location>
        <begin position="6"/>
        <end position="63"/>
    </location>
</feature>
<dbReference type="InterPro" id="IPR058163">
    <property type="entry name" value="LysR-type_TF_proteobact-type"/>
</dbReference>
<keyword evidence="3 6" id="KW-0238">DNA-binding</keyword>
<dbReference type="InterPro" id="IPR005119">
    <property type="entry name" value="LysR_subst-bd"/>
</dbReference>
<keyword evidence="2" id="KW-0805">Transcription regulation</keyword>
<accession>A0A7W9D1I6</accession>
<dbReference type="GO" id="GO:0043565">
    <property type="term" value="F:sequence-specific DNA binding"/>
    <property type="evidence" value="ECO:0007669"/>
    <property type="project" value="TreeGrafter"/>
</dbReference>
<dbReference type="PRINTS" id="PR00039">
    <property type="entry name" value="HTHLYSR"/>
</dbReference>
<gene>
    <name evidence="6" type="ORF">GGD50_002860</name>
</gene>
<evidence type="ECO:0000313" key="7">
    <source>
        <dbReference type="Proteomes" id="UP000549882"/>
    </source>
</evidence>
<organism evidence="6 7">
    <name type="scientific">Rhizobium paranaense</name>
    <dbReference type="NCBI Taxonomy" id="1650438"/>
    <lineage>
        <taxon>Bacteria</taxon>
        <taxon>Pseudomonadati</taxon>
        <taxon>Pseudomonadota</taxon>
        <taxon>Alphaproteobacteria</taxon>
        <taxon>Hyphomicrobiales</taxon>
        <taxon>Rhizobiaceae</taxon>
        <taxon>Rhizobium/Agrobacterium group</taxon>
        <taxon>Rhizobium</taxon>
    </lineage>
</organism>
<dbReference type="SUPFAM" id="SSF53850">
    <property type="entry name" value="Periplasmic binding protein-like II"/>
    <property type="match status" value="1"/>
</dbReference>
<dbReference type="InterPro" id="IPR000847">
    <property type="entry name" value="LysR_HTH_N"/>
</dbReference>
<dbReference type="Gene3D" id="3.40.190.10">
    <property type="entry name" value="Periplasmic binding protein-like II"/>
    <property type="match status" value="2"/>
</dbReference>
<dbReference type="Gene3D" id="1.10.10.10">
    <property type="entry name" value="Winged helix-like DNA-binding domain superfamily/Winged helix DNA-binding domain"/>
    <property type="match status" value="1"/>
</dbReference>
<keyword evidence="7" id="KW-1185">Reference proteome</keyword>
<sequence>METRLPPLRLLTVFEIVLRTGGAQKAASELNVTQPAVSQALKALEDYVGTRLLDRSKRPATLTEAGRILQAGVSEGLGRIAEAFVQIRSLQNAAEQSVTVACSVGTATYWLMPRLADFYSEHQNIAVNVLTTAGAPEFQPGVDLVIRYGTGDWKDGLSVKLFDERVVPVCSPVVAERIEAEGGLSAATLLHVRSDDDSWLTWKDYLSLNGLPENRALGRYFTNYVQATQAALSGQGVLLGWESNAGDLVREGRLVVFGATAYHPKEAFFLVSPAVPQRRAAVRLLTEWIIGHGNGATTLS</sequence>
<dbReference type="EMBL" id="JACHBI010000005">
    <property type="protein sequence ID" value="MBB5574233.1"/>
    <property type="molecule type" value="Genomic_DNA"/>
</dbReference>
<evidence type="ECO:0000256" key="3">
    <source>
        <dbReference type="ARBA" id="ARBA00023125"/>
    </source>
</evidence>
<evidence type="ECO:0000256" key="1">
    <source>
        <dbReference type="ARBA" id="ARBA00009437"/>
    </source>
</evidence>
<dbReference type="InterPro" id="IPR036390">
    <property type="entry name" value="WH_DNA-bd_sf"/>
</dbReference>
<evidence type="ECO:0000256" key="2">
    <source>
        <dbReference type="ARBA" id="ARBA00023015"/>
    </source>
</evidence>
<protein>
    <submittedName>
        <fullName evidence="6">DNA-binding transcriptional LysR family regulator</fullName>
    </submittedName>
</protein>
<dbReference type="Pfam" id="PF03466">
    <property type="entry name" value="LysR_substrate"/>
    <property type="match status" value="1"/>
</dbReference>
<name>A0A7W9D1I6_9HYPH</name>
<dbReference type="PANTHER" id="PTHR30537:SF74">
    <property type="entry name" value="HTH-TYPE TRANSCRIPTIONAL REGULATOR TRPI"/>
    <property type="match status" value="1"/>
</dbReference>
<dbReference type="GO" id="GO:0006351">
    <property type="term" value="P:DNA-templated transcription"/>
    <property type="evidence" value="ECO:0007669"/>
    <property type="project" value="TreeGrafter"/>
</dbReference>
<comment type="similarity">
    <text evidence="1">Belongs to the LysR transcriptional regulatory family.</text>
</comment>
<dbReference type="Proteomes" id="UP000549882">
    <property type="component" value="Unassembled WGS sequence"/>
</dbReference>
<dbReference type="PANTHER" id="PTHR30537">
    <property type="entry name" value="HTH-TYPE TRANSCRIPTIONAL REGULATOR"/>
    <property type="match status" value="1"/>
</dbReference>
<dbReference type="InterPro" id="IPR036388">
    <property type="entry name" value="WH-like_DNA-bd_sf"/>
</dbReference>
<reference evidence="6 7" key="1">
    <citation type="submission" date="2020-08" db="EMBL/GenBank/DDBJ databases">
        <title>Genomic Encyclopedia of Type Strains, Phase IV (KMG-V): Genome sequencing to study the core and pangenomes of soil and plant-associated prokaryotes.</title>
        <authorList>
            <person name="Whitman W."/>
        </authorList>
    </citation>
    <scope>NUCLEOTIDE SEQUENCE [LARGE SCALE GENOMIC DNA]</scope>
    <source>
        <strain evidence="6 7">SEMIA 4064</strain>
    </source>
</reference>
<dbReference type="Pfam" id="PF00126">
    <property type="entry name" value="HTH_1"/>
    <property type="match status" value="1"/>
</dbReference>
<evidence type="ECO:0000256" key="4">
    <source>
        <dbReference type="ARBA" id="ARBA00023163"/>
    </source>
</evidence>
<dbReference type="PROSITE" id="PS50931">
    <property type="entry name" value="HTH_LYSR"/>
    <property type="match status" value="1"/>
</dbReference>
<evidence type="ECO:0000259" key="5">
    <source>
        <dbReference type="PROSITE" id="PS50931"/>
    </source>
</evidence>
<dbReference type="SUPFAM" id="SSF46785">
    <property type="entry name" value="Winged helix' DNA-binding domain"/>
    <property type="match status" value="1"/>
</dbReference>
<comment type="caution">
    <text evidence="6">The sequence shown here is derived from an EMBL/GenBank/DDBJ whole genome shotgun (WGS) entry which is preliminary data.</text>
</comment>
<evidence type="ECO:0000313" key="6">
    <source>
        <dbReference type="EMBL" id="MBB5574233.1"/>
    </source>
</evidence>
<dbReference type="CDD" id="cd08432">
    <property type="entry name" value="PBP2_GcdR_TrpI_HvrB_AmpR_like"/>
    <property type="match status" value="1"/>
</dbReference>